<evidence type="ECO:0000313" key="3">
    <source>
        <dbReference type="Proteomes" id="UP001642720"/>
    </source>
</evidence>
<reference evidence="2 3" key="1">
    <citation type="submission" date="2018-01" db="EMBL/GenBank/DDBJ databases">
        <title>Genome characterization of the sugarcane-associated fungus Trichoderma ghanense CCMA-1212 and their application in lignocelulose bioconversion.</title>
        <authorList>
            <person name="Steindorff A.S."/>
            <person name="Mendes T.D."/>
            <person name="Vilela E.S.D."/>
            <person name="Rodrigues D.S."/>
            <person name="Formighieri E.F."/>
            <person name="Melo I.S."/>
            <person name="Favaro L.C.L."/>
        </authorList>
    </citation>
    <scope>NUCLEOTIDE SEQUENCE [LARGE SCALE GENOMIC DNA]</scope>
    <source>
        <strain evidence="2 3">CCMA-1212</strain>
    </source>
</reference>
<gene>
    <name evidence="2" type="ORF">CCMA1212_001222</name>
</gene>
<evidence type="ECO:0000313" key="2">
    <source>
        <dbReference type="EMBL" id="TFB07305.1"/>
    </source>
</evidence>
<organism evidence="2 3">
    <name type="scientific">Trichoderma ghanense</name>
    <dbReference type="NCBI Taxonomy" id="65468"/>
    <lineage>
        <taxon>Eukaryota</taxon>
        <taxon>Fungi</taxon>
        <taxon>Dikarya</taxon>
        <taxon>Ascomycota</taxon>
        <taxon>Pezizomycotina</taxon>
        <taxon>Sordariomycetes</taxon>
        <taxon>Hypocreomycetidae</taxon>
        <taxon>Hypocreales</taxon>
        <taxon>Hypocreaceae</taxon>
        <taxon>Trichoderma</taxon>
    </lineage>
</organism>
<feature type="compositionally biased region" description="Basic and acidic residues" evidence="1">
    <location>
        <begin position="1"/>
        <end position="36"/>
    </location>
</feature>
<dbReference type="RefSeq" id="XP_073563506.1">
    <property type="nucleotide sequence ID" value="XM_073698656.1"/>
</dbReference>
<dbReference type="EMBL" id="PPTA01000001">
    <property type="protein sequence ID" value="TFB07305.1"/>
    <property type="molecule type" value="Genomic_DNA"/>
</dbReference>
<proteinExistence type="predicted"/>
<accession>A0ABY2HJ57</accession>
<name>A0ABY2HJ57_9HYPO</name>
<feature type="region of interest" description="Disordered" evidence="1">
    <location>
        <begin position="117"/>
        <end position="159"/>
    </location>
</feature>
<feature type="region of interest" description="Disordered" evidence="1">
    <location>
        <begin position="1"/>
        <end position="56"/>
    </location>
</feature>
<protein>
    <submittedName>
        <fullName evidence="2">Uncharacterized protein</fullName>
    </submittedName>
</protein>
<feature type="compositionally biased region" description="Acidic residues" evidence="1">
    <location>
        <begin position="37"/>
        <end position="47"/>
    </location>
</feature>
<evidence type="ECO:0000256" key="1">
    <source>
        <dbReference type="SAM" id="MobiDB-lite"/>
    </source>
</evidence>
<keyword evidence="3" id="KW-1185">Reference proteome</keyword>
<sequence>MAAAGEDRCSRREGHAWRSTESEKKKRMMMKEKETKNEEEEEEEEEEEKRQEMRRKEEGKVQSWQWWIGLQVSARVLEYCQATAVSGAALNSGAAVELSWKPAVEFQSRCRLAGSRLGTHDSRTRASEDAAQRESRSRAEQSRAEQSRAKPGRTGRQGAALHYLPLPTTTVIHTCTAQPSPHIHASFLIAANLA</sequence>
<comment type="caution">
    <text evidence="2">The sequence shown here is derived from an EMBL/GenBank/DDBJ whole genome shotgun (WGS) entry which is preliminary data.</text>
</comment>
<dbReference type="GeneID" id="300573106"/>
<dbReference type="Proteomes" id="UP001642720">
    <property type="component" value="Unassembled WGS sequence"/>
</dbReference>
<feature type="compositionally biased region" description="Basic and acidic residues" evidence="1">
    <location>
        <begin position="118"/>
        <end position="148"/>
    </location>
</feature>